<reference evidence="2" key="2">
    <citation type="journal article" date="2023" name="Plants (Basel)">
        <title>Annotation of the Turnera subulata (Passifloraceae) Draft Genome Reveals the S-Locus Evolved after the Divergence of Turneroideae from Passifloroideae in a Stepwise Manner.</title>
        <authorList>
            <person name="Henning P.M."/>
            <person name="Roalson E.H."/>
            <person name="Mir W."/>
            <person name="McCubbin A.G."/>
            <person name="Shore J.S."/>
        </authorList>
    </citation>
    <scope>NUCLEOTIDE SEQUENCE</scope>
    <source>
        <strain evidence="2">F60SS</strain>
    </source>
</reference>
<organism evidence="2 3">
    <name type="scientific">Turnera subulata</name>
    <dbReference type="NCBI Taxonomy" id="218843"/>
    <lineage>
        <taxon>Eukaryota</taxon>
        <taxon>Viridiplantae</taxon>
        <taxon>Streptophyta</taxon>
        <taxon>Embryophyta</taxon>
        <taxon>Tracheophyta</taxon>
        <taxon>Spermatophyta</taxon>
        <taxon>Magnoliopsida</taxon>
        <taxon>eudicotyledons</taxon>
        <taxon>Gunneridae</taxon>
        <taxon>Pentapetalae</taxon>
        <taxon>rosids</taxon>
        <taxon>fabids</taxon>
        <taxon>Malpighiales</taxon>
        <taxon>Passifloraceae</taxon>
        <taxon>Turnera</taxon>
    </lineage>
</organism>
<accession>A0A9Q0FZV4</accession>
<sequence length="126" mass="14495">MVVKREIVIDRLKQKKIFHWHLAIIISVRKHQSPVRPSPTPSSSAPPFSFPSSTKGVLSRNSSLKGNQMKKLKPLQLHALVDALKSCYKLQFQMQMMENPSYKTHLVLKQINCNCSDDSWKHPDKM</sequence>
<feature type="region of interest" description="Disordered" evidence="1">
    <location>
        <begin position="30"/>
        <end position="66"/>
    </location>
</feature>
<evidence type="ECO:0000313" key="2">
    <source>
        <dbReference type="EMBL" id="KAJ4840964.1"/>
    </source>
</evidence>
<proteinExistence type="predicted"/>
<evidence type="ECO:0000313" key="3">
    <source>
        <dbReference type="Proteomes" id="UP001141552"/>
    </source>
</evidence>
<dbReference type="AlphaFoldDB" id="A0A9Q0FZV4"/>
<gene>
    <name evidence="2" type="ORF">Tsubulata_018158</name>
</gene>
<reference evidence="2" key="1">
    <citation type="submission" date="2022-02" db="EMBL/GenBank/DDBJ databases">
        <authorList>
            <person name="Henning P.M."/>
            <person name="McCubbin A.G."/>
            <person name="Shore J.S."/>
        </authorList>
    </citation>
    <scope>NUCLEOTIDE SEQUENCE</scope>
    <source>
        <strain evidence="2">F60SS</strain>
        <tissue evidence="2">Leaves</tissue>
    </source>
</reference>
<dbReference type="EMBL" id="JAKUCV010002912">
    <property type="protein sequence ID" value="KAJ4840964.1"/>
    <property type="molecule type" value="Genomic_DNA"/>
</dbReference>
<evidence type="ECO:0000256" key="1">
    <source>
        <dbReference type="SAM" id="MobiDB-lite"/>
    </source>
</evidence>
<dbReference type="Proteomes" id="UP001141552">
    <property type="component" value="Unassembled WGS sequence"/>
</dbReference>
<comment type="caution">
    <text evidence="2">The sequence shown here is derived from an EMBL/GenBank/DDBJ whole genome shotgun (WGS) entry which is preliminary data.</text>
</comment>
<protein>
    <submittedName>
        <fullName evidence="2">Uncharacterized protein</fullName>
    </submittedName>
</protein>
<keyword evidence="3" id="KW-1185">Reference proteome</keyword>
<name>A0A9Q0FZV4_9ROSI</name>
<feature type="compositionally biased region" description="Low complexity" evidence="1">
    <location>
        <begin position="41"/>
        <end position="53"/>
    </location>
</feature>
<feature type="compositionally biased region" description="Polar residues" evidence="1">
    <location>
        <begin position="54"/>
        <end position="66"/>
    </location>
</feature>